<name>Q5M906_XENTR</name>
<dbReference type="Xenbase" id="XB-GENE-5942499">
    <property type="gene designation" value="efna1"/>
</dbReference>
<evidence type="ECO:0000256" key="9">
    <source>
        <dbReference type="PROSITE-ProRule" id="PRU00884"/>
    </source>
</evidence>
<keyword evidence="5" id="KW-1015">Disulfide bond</keyword>
<dbReference type="GO" id="GO:0005886">
    <property type="term" value="C:plasma membrane"/>
    <property type="evidence" value="ECO:0000318"/>
    <property type="project" value="GO_Central"/>
</dbReference>
<accession>Q5M906</accession>
<dbReference type="GO" id="GO:1902533">
    <property type="term" value="P:positive regulation of intracellular signal transduction"/>
    <property type="evidence" value="ECO:0007669"/>
    <property type="project" value="UniProtKB-ARBA"/>
</dbReference>
<evidence type="ECO:0000256" key="1">
    <source>
        <dbReference type="ARBA" id="ARBA00004589"/>
    </source>
</evidence>
<reference evidence="16" key="1">
    <citation type="journal article" date="2002" name="Dev. Dyn.">
        <title>Genetic and genomic tools for Xenopus research: The NIH Xenopus initiative.</title>
        <authorList>
            <person name="Klein S.L."/>
            <person name="Strausberg R.L."/>
            <person name="Wagner L."/>
            <person name="Pontius J."/>
            <person name="Clifton S.W."/>
            <person name="Richardson P."/>
        </authorList>
    </citation>
    <scope>NUCLEOTIDE SEQUENCE</scope>
</reference>
<dbReference type="RefSeq" id="NP_001011206.1">
    <property type="nucleotide sequence ID" value="NM_001011206.1"/>
</dbReference>
<dbReference type="eggNOG" id="KOG3858">
    <property type="taxonomic scope" value="Eukaryota"/>
</dbReference>
<dbReference type="PANTHER" id="PTHR11304">
    <property type="entry name" value="EPHRIN"/>
    <property type="match status" value="1"/>
</dbReference>
<keyword evidence="4 10" id="KW-0472">Membrane</keyword>
<feature type="signal peptide" evidence="11">
    <location>
        <begin position="1"/>
        <end position="18"/>
    </location>
</feature>
<dbReference type="PROSITE" id="PS51551">
    <property type="entry name" value="EPHRIN_RBD_2"/>
    <property type="match status" value="1"/>
</dbReference>
<keyword evidence="3 11" id="KW-0732">Signal</keyword>
<evidence type="ECO:0000256" key="3">
    <source>
        <dbReference type="ARBA" id="ARBA00022729"/>
    </source>
</evidence>
<dbReference type="InterPro" id="IPR034252">
    <property type="entry name" value="Ephrin-A_Ecto"/>
</dbReference>
<proteinExistence type="evidence at transcript level"/>
<keyword evidence="6" id="KW-0325">Glycoprotein</keyword>
<evidence type="ECO:0000313" key="15">
    <source>
        <dbReference type="Proteomes" id="UP000008143"/>
    </source>
</evidence>
<dbReference type="Reactome" id="R-XTR-3928663">
    <property type="pathway name" value="EPHA-mediated growth cone collapse"/>
</dbReference>
<dbReference type="OMA" id="QRHTVFW"/>
<dbReference type="GO" id="GO:0007411">
    <property type="term" value="P:axon guidance"/>
    <property type="evidence" value="ECO:0000318"/>
    <property type="project" value="GO_Central"/>
</dbReference>
<dbReference type="GeneID" id="496637"/>
<comment type="similarity">
    <text evidence="9 10">Belongs to the ephrin family.</text>
</comment>
<dbReference type="InterPro" id="IPR031328">
    <property type="entry name" value="Ephrin"/>
</dbReference>
<dbReference type="Reactome" id="R-XTR-2682334">
    <property type="pathway name" value="EPH-Ephrin signaling"/>
</dbReference>
<feature type="domain" description="Ephrin RBD" evidence="12">
    <location>
        <begin position="18"/>
        <end position="151"/>
    </location>
</feature>
<dbReference type="FunFam" id="2.60.40.420:FF:000017">
    <property type="entry name" value="ephrin-A1"/>
    <property type="match status" value="1"/>
</dbReference>
<dbReference type="RefSeq" id="XP_031746263.1">
    <property type="nucleotide sequence ID" value="XM_031890403.1"/>
</dbReference>
<evidence type="ECO:0000259" key="12">
    <source>
        <dbReference type="PROSITE" id="PS51551"/>
    </source>
</evidence>
<dbReference type="AGR" id="Xenbase:XB-GENE-5942499"/>
<dbReference type="Bgee" id="ENSXETG00000019428">
    <property type="expression patterns" value="Expressed in neurula embryo and 14 other cell types or tissues"/>
</dbReference>
<evidence type="ECO:0000256" key="6">
    <source>
        <dbReference type="ARBA" id="ARBA00023180"/>
    </source>
</evidence>
<dbReference type="HOGENOM" id="CLU_081598_2_0_1"/>
<evidence type="ECO:0000256" key="5">
    <source>
        <dbReference type="ARBA" id="ARBA00023157"/>
    </source>
</evidence>
<feature type="chain" id="PRO_5033206081" description="Ephrin-A1" evidence="11 16">
    <location>
        <begin position="19"/>
        <end position="209"/>
    </location>
</feature>
<dbReference type="Ensembl" id="ENSXETT00000042095">
    <property type="protein sequence ID" value="ENSXETP00000042095"/>
    <property type="gene ID" value="ENSXETG00000019428"/>
</dbReference>
<dbReference type="KEGG" id="xtr:496637"/>
<evidence type="ECO:0000313" key="18">
    <source>
        <dbReference type="Xenbase" id="XB-GENE-5942499"/>
    </source>
</evidence>
<comment type="subcellular location">
    <subcellularLocation>
        <location evidence="1">Membrane</location>
        <topology evidence="1">Lipid-anchor</topology>
        <topology evidence="1">GPI-anchor</topology>
    </subcellularLocation>
</comment>
<dbReference type="CDD" id="cd10425">
    <property type="entry name" value="Ephrin-A_Ectodomain"/>
    <property type="match status" value="1"/>
</dbReference>
<dbReference type="SUPFAM" id="SSF49503">
    <property type="entry name" value="Cupredoxins"/>
    <property type="match status" value="1"/>
</dbReference>
<dbReference type="InterPro" id="IPR008972">
    <property type="entry name" value="Cupredoxin"/>
</dbReference>
<reference evidence="14" key="3">
    <citation type="journal article" date="2010" name="Science">
        <title>The genome of the Western clawed frog Xenopus tropicalis.</title>
        <authorList>
            <person name="Hellsten U."/>
            <person name="Harland R.M."/>
            <person name="Gilchrist M.J."/>
            <person name="Hendrix D."/>
            <person name="Jurka J."/>
            <person name="Kapitonov V."/>
            <person name="Ovcharenko I."/>
            <person name="Putnam N.H."/>
            <person name="Shu S."/>
            <person name="Taher L."/>
            <person name="Blitz I.L."/>
            <person name="Blumberg B."/>
            <person name="Dichmann D.S."/>
            <person name="Dubchak I."/>
            <person name="Amaya E."/>
            <person name="Detter J.C."/>
            <person name="Fletcher R."/>
            <person name="Gerhard D.S."/>
            <person name="Goodstein D."/>
            <person name="Graves T."/>
            <person name="Grigoriev I.V."/>
            <person name="Grimwood J."/>
            <person name="Kawashima T."/>
            <person name="Lindquist E."/>
            <person name="Lucas S.M."/>
            <person name="Mead P.E."/>
            <person name="Mitros T."/>
            <person name="Ogino H."/>
            <person name="Ohta Y."/>
            <person name="Poliakov A.V."/>
            <person name="Pollet N."/>
            <person name="Robert J."/>
            <person name="Salamov A."/>
            <person name="Sater A.K."/>
            <person name="Schmutz J."/>
            <person name="Terry A."/>
            <person name="Vize P.D."/>
            <person name="Warren W.C."/>
            <person name="Wells D."/>
            <person name="Wills A."/>
            <person name="Wilson R.K."/>
            <person name="Zimmerman L.B."/>
            <person name="Zorn A.M."/>
            <person name="Grainger R."/>
            <person name="Grammer T."/>
            <person name="Khokha M.K."/>
            <person name="Richardson P.M."/>
            <person name="Rokhsar D.S."/>
        </authorList>
    </citation>
    <scope>NUCLEOTIDE SEQUENCE [LARGE SCALE GENOMIC DNA]</scope>
    <source>
        <strain evidence="14">Nigerian</strain>
    </source>
</reference>
<dbReference type="InterPro" id="IPR001799">
    <property type="entry name" value="Ephrin_RBD"/>
</dbReference>
<keyword evidence="7" id="KW-0449">Lipoprotein</keyword>
<dbReference type="GeneTree" id="ENSGT00940000159919"/>
<dbReference type="PANTHER" id="PTHR11304:SF19">
    <property type="entry name" value="EPHRIN-A1"/>
    <property type="match status" value="1"/>
</dbReference>
<keyword evidence="2" id="KW-0336">GPI-anchor</keyword>
<evidence type="ECO:0000256" key="8">
    <source>
        <dbReference type="ARBA" id="ARBA00040413"/>
    </source>
</evidence>
<dbReference type="Proteomes" id="UP000008143">
    <property type="component" value="Chromosome 8"/>
</dbReference>
<evidence type="ECO:0000256" key="10">
    <source>
        <dbReference type="RuleBase" id="RU004375"/>
    </source>
</evidence>
<protein>
    <recommendedName>
        <fullName evidence="8">Ephrin-A1</fullName>
    </recommendedName>
</protein>
<dbReference type="GO" id="GO:0046875">
    <property type="term" value="F:ephrin receptor binding"/>
    <property type="evidence" value="ECO:0000318"/>
    <property type="project" value="GO_Central"/>
</dbReference>
<comment type="caution">
    <text evidence="9">Lacks conserved residue(s) required for the propagation of feature annotation.</text>
</comment>
<evidence type="ECO:0000256" key="7">
    <source>
        <dbReference type="ARBA" id="ARBA00023288"/>
    </source>
</evidence>
<gene>
    <name evidence="13 14 16 17 18" type="primary">efna1</name>
    <name evidence="16 17" type="synonym">b61</name>
    <name evidence="16 17" type="synonym">ecklg</name>
    <name evidence="16 17" type="synonym">efl1</name>
    <name evidence="16 17" type="synonym">efna1-a</name>
    <name evidence="16 17" type="synonym">efna1-b</name>
    <name evidence="16 17" type="synonym">epha1</name>
    <name evidence="16 17" type="synonym">ephrinA1</name>
    <name evidence="16 17" type="synonym">eplg1</name>
    <name evidence="16 17" type="synonym">lerk1</name>
    <name evidence="16 17" type="synonym">tnfaip4</name>
    <name evidence="16 17" type="synonym">Xefrin-A1</name>
    <name evidence="16 17" type="synonym">xelf-a</name>
    <name evidence="16 17" type="synonym">xelfa</name>
</gene>
<dbReference type="GO" id="GO:0010605">
    <property type="term" value="P:negative regulation of macromolecule metabolic process"/>
    <property type="evidence" value="ECO:0007669"/>
    <property type="project" value="UniProtKB-ARBA"/>
</dbReference>
<evidence type="ECO:0000313" key="14">
    <source>
        <dbReference type="Ensembl" id="ENSXETP00000042095"/>
    </source>
</evidence>
<dbReference type="GO" id="GO:0098552">
    <property type="term" value="C:side of membrane"/>
    <property type="evidence" value="ECO:0007669"/>
    <property type="project" value="UniProtKB-KW"/>
</dbReference>
<keyword evidence="15" id="KW-1185">Reference proteome</keyword>
<dbReference type="PROSITE" id="PS01299">
    <property type="entry name" value="EPHRIN_RBD_1"/>
    <property type="match status" value="1"/>
</dbReference>
<reference evidence="16 17" key="5">
    <citation type="submission" date="2025-04" db="UniProtKB">
        <authorList>
            <consortium name="RefSeq"/>
        </authorList>
    </citation>
    <scope>IDENTIFICATION</scope>
    <source>
        <strain evidence="17">Nigerian</strain>
        <tissue evidence="17">Liver and blood</tissue>
    </source>
</reference>
<dbReference type="DNASU" id="496637"/>
<dbReference type="AlphaFoldDB" id="Q5M906"/>
<dbReference type="GO" id="GO:0048013">
    <property type="term" value="P:ephrin receptor signaling pathway"/>
    <property type="evidence" value="ECO:0000318"/>
    <property type="project" value="GO_Central"/>
</dbReference>
<evidence type="ECO:0000256" key="11">
    <source>
        <dbReference type="SAM" id="SignalP"/>
    </source>
</evidence>
<accession>F7BTE2</accession>
<reference evidence="14" key="4">
    <citation type="submission" date="2011-06" db="UniProtKB">
        <authorList>
            <consortium name="Ensembl"/>
        </authorList>
    </citation>
    <scope>IDENTIFICATION</scope>
</reference>
<sequence length="209" mass="23605">MELYGLALLSLWVGMVQGDRHTVFWNSTNSRFQQEDYTVQVRLNDYLDIVCPHYEEGSAAGHAVERYTLFLVDYKEYESCKPISKDQVRWECDKPFAPHGPEKFCEKFQKFTPFTLGKEFREGGTYYYISKPIHHHGESCMRLRVQVVGKTTQTPDINVHTPGARIQSDEPGQVLPGVLQSVAGKSAAIGSPCTLIGLLLPAVLLLLRL</sequence>
<organism evidence="13">
    <name type="scientific">Xenopus tropicalis</name>
    <name type="common">Western clawed frog</name>
    <name type="synonym">Silurana tropicalis</name>
    <dbReference type="NCBI Taxonomy" id="8364"/>
    <lineage>
        <taxon>Eukaryota</taxon>
        <taxon>Metazoa</taxon>
        <taxon>Chordata</taxon>
        <taxon>Craniata</taxon>
        <taxon>Vertebrata</taxon>
        <taxon>Euteleostomi</taxon>
        <taxon>Amphibia</taxon>
        <taxon>Batrachia</taxon>
        <taxon>Anura</taxon>
        <taxon>Pipoidea</taxon>
        <taxon>Pipidae</taxon>
        <taxon>Xenopodinae</taxon>
        <taxon>Xenopus</taxon>
        <taxon>Silurana</taxon>
    </lineage>
</organism>
<dbReference type="Reactome" id="R-XTR-3928665">
    <property type="pathway name" value="EPH-ephrin mediated repulsion of cells"/>
</dbReference>
<dbReference type="InterPro" id="IPR019765">
    <property type="entry name" value="Ephrin_CS"/>
</dbReference>
<dbReference type="OrthoDB" id="8774972at2759"/>
<evidence type="ECO:0000313" key="13">
    <source>
        <dbReference type="EMBL" id="AAH87755.1"/>
    </source>
</evidence>
<evidence type="ECO:0000256" key="4">
    <source>
        <dbReference type="ARBA" id="ARBA00023136"/>
    </source>
</evidence>
<dbReference type="Pfam" id="PF00812">
    <property type="entry name" value="Ephrin"/>
    <property type="match status" value="1"/>
</dbReference>
<evidence type="ECO:0000256" key="2">
    <source>
        <dbReference type="ARBA" id="ARBA00022622"/>
    </source>
</evidence>
<dbReference type="EMBL" id="BC087755">
    <property type="protein sequence ID" value="AAH87755.1"/>
    <property type="molecule type" value="mRNA"/>
</dbReference>
<evidence type="ECO:0000313" key="16">
    <source>
        <dbReference type="RefSeq" id="NP_001011206.1"/>
    </source>
</evidence>
<dbReference type="Gene3D" id="2.60.40.420">
    <property type="entry name" value="Cupredoxins - blue copper proteins"/>
    <property type="match status" value="1"/>
</dbReference>
<dbReference type="CTD" id="1942"/>
<evidence type="ECO:0000313" key="17">
    <source>
        <dbReference type="RefSeq" id="XP_031746263.1"/>
    </source>
</evidence>
<dbReference type="PRINTS" id="PR01347">
    <property type="entry name" value="EPHRIN"/>
</dbReference>
<reference evidence="13" key="2">
    <citation type="submission" date="2004-12" db="EMBL/GenBank/DDBJ databases">
        <authorList>
            <consortium name="NIH - Xenopus Gene Collection (XGC) project"/>
        </authorList>
    </citation>
    <scope>NUCLEOTIDE SEQUENCE [LARGE SCALE MRNA]</scope>
    <source>
        <tissue evidence="13">Whole body</tissue>
    </source>
</reference>